<dbReference type="EMBL" id="VZCC01000099">
    <property type="protein sequence ID" value="MQN84843.1"/>
    <property type="molecule type" value="Genomic_DNA"/>
</dbReference>
<name>A0A414XNF0_9BACT</name>
<sequence length="161" mass="18780">MTKQEILEREDAQSTTIHLYKEGIFWKAYEYSAYRFVFGILKCKPKKQRFKETSTEMIHIGFPLTSLDTHQDSFRLISKDENTCTIEPVDFLPQMTFEEWKNSIETTVSNNKGANLMLPKGTSPTDEYIINKVRSFNIESKTPMDCMMFLVDLKKKINGEV</sequence>
<evidence type="ECO:0000313" key="4">
    <source>
        <dbReference type="EMBL" id="MQN84843.1"/>
    </source>
</evidence>
<reference evidence="1" key="3">
    <citation type="submission" date="2022-11" db="EMBL/GenBank/DDBJ databases">
        <title>Genomic repertoires linked with pathogenic potency of arthritogenic Prevotella copri isolated from the gut of rheumatoid arthritis patients.</title>
        <authorList>
            <person name="Nii T."/>
            <person name="Maeda Y."/>
            <person name="Motooka D."/>
            <person name="Naito M."/>
            <person name="Matsumoto Y."/>
            <person name="Ogawa T."/>
            <person name="Oguro-Igashira E."/>
            <person name="Kishikawa T."/>
            <person name="Yamashita M."/>
            <person name="Koizumi S."/>
            <person name="Kurakawa T."/>
            <person name="Okumura R."/>
            <person name="Kayama H."/>
            <person name="Murakami M."/>
            <person name="Sakaguchi T."/>
            <person name="Das B."/>
            <person name="Nakamura S."/>
            <person name="Okada Y."/>
            <person name="Kumanogoh A."/>
            <person name="Takeda K."/>
        </authorList>
    </citation>
    <scope>NUCLEOTIDE SEQUENCE</scope>
    <source>
        <strain evidence="1">N016-13</strain>
        <strain evidence="2">RA-N001-16</strain>
    </source>
</reference>
<evidence type="ECO:0000313" key="6">
    <source>
        <dbReference type="Proteomes" id="UP000284548"/>
    </source>
</evidence>
<dbReference type="EMBL" id="VZBZ01000087">
    <property type="protein sequence ID" value="MQN77504.1"/>
    <property type="molecule type" value="Genomic_DNA"/>
</dbReference>
<reference evidence="7" key="2">
    <citation type="submission" date="2019-09" db="EMBL/GenBank/DDBJ databases">
        <title>Distinct polysaccharide growth profiles of human intestinal Prevotella copri isolates.</title>
        <authorList>
            <person name="Fehlner-Peach H."/>
            <person name="Magnabosco C."/>
            <person name="Raghavan V."/>
            <person name="Scher J.U."/>
            <person name="Tett A."/>
            <person name="Cox L.M."/>
            <person name="Gottsegen C."/>
            <person name="Watters A."/>
            <person name="Wiltshire- Gordon J.D."/>
            <person name="Segata N."/>
            <person name="Bonneau R."/>
            <person name="Littman D.R."/>
        </authorList>
    </citation>
    <scope>NUCLEOTIDE SEQUENCE [LARGE SCALE GENOMIC DNA]</scope>
    <source>
        <strain evidence="7">iAA108</strain>
    </source>
</reference>
<dbReference type="EMBL" id="QRKB01000068">
    <property type="protein sequence ID" value="RHH75436.1"/>
    <property type="molecule type" value="Genomic_DNA"/>
</dbReference>
<evidence type="ECO:0000313" key="3">
    <source>
        <dbReference type="EMBL" id="MQN77504.1"/>
    </source>
</evidence>
<dbReference type="AlphaFoldDB" id="A0A414XNF0"/>
<evidence type="ECO:0000313" key="5">
    <source>
        <dbReference type="EMBL" id="RHH75436.1"/>
    </source>
</evidence>
<accession>A0A414XNF0</accession>
<dbReference type="Proteomes" id="UP001209476">
    <property type="component" value="Unassembled WGS sequence"/>
</dbReference>
<dbReference type="EMBL" id="JAPDUS010000005">
    <property type="protein sequence ID" value="MCW4092799.1"/>
    <property type="molecule type" value="Genomic_DNA"/>
</dbReference>
<proteinExistence type="predicted"/>
<dbReference type="Proteomes" id="UP000421408">
    <property type="component" value="Unassembled WGS sequence"/>
</dbReference>
<evidence type="ECO:0000313" key="2">
    <source>
        <dbReference type="EMBL" id="MCW4166451.1"/>
    </source>
</evidence>
<dbReference type="RefSeq" id="WP_118255850.1">
    <property type="nucleotide sequence ID" value="NZ_JAHOFA010000057.1"/>
</dbReference>
<protein>
    <submittedName>
        <fullName evidence="5">Uncharacterized protein</fullName>
    </submittedName>
</protein>
<dbReference type="Proteomes" id="UP000423156">
    <property type="component" value="Unassembled WGS sequence"/>
</dbReference>
<reference evidence="3" key="4">
    <citation type="submission" date="2022-12" db="EMBL/GenBank/DDBJ databases">
        <title>Distinct polysaccharide growth profiles of human intestinal Prevotella copri isolates.</title>
        <authorList>
            <person name="Fehlner-Peach H."/>
            <person name="Magnabosco C."/>
            <person name="Raghavan V."/>
            <person name="Scher J.U."/>
            <person name="Tett A."/>
            <person name="Cox L.M."/>
            <person name="Gottsegen C."/>
            <person name="Watters A."/>
            <person name="Wiltshire- Gordon J.D."/>
            <person name="Segata N."/>
            <person name="Bonneau R."/>
            <person name="Littman D.R."/>
        </authorList>
    </citation>
    <scope>NUCLEOTIDE SEQUENCE</scope>
    <source>
        <strain evidence="3 8">BU41712</strain>
        <strain evidence="4">IAA108</strain>
    </source>
</reference>
<dbReference type="Proteomes" id="UP001209074">
    <property type="component" value="Unassembled WGS sequence"/>
</dbReference>
<dbReference type="EMBL" id="JAPDUM010000002">
    <property type="protein sequence ID" value="MCW4166451.1"/>
    <property type="molecule type" value="Genomic_DNA"/>
</dbReference>
<evidence type="ECO:0000313" key="1">
    <source>
        <dbReference type="EMBL" id="MCW4092799.1"/>
    </source>
</evidence>
<reference evidence="5 6" key="1">
    <citation type="submission" date="2018-08" db="EMBL/GenBank/DDBJ databases">
        <title>A genome reference for cultivated species of the human gut microbiota.</title>
        <authorList>
            <person name="Zou Y."/>
            <person name="Xue W."/>
            <person name="Luo G."/>
        </authorList>
    </citation>
    <scope>NUCLEOTIDE SEQUENCE [LARGE SCALE GENOMIC DNA]</scope>
    <source>
        <strain evidence="5 6">AM16-54</strain>
    </source>
</reference>
<dbReference type="Proteomes" id="UP000284548">
    <property type="component" value="Unassembled WGS sequence"/>
</dbReference>
<evidence type="ECO:0000313" key="8">
    <source>
        <dbReference type="Proteomes" id="UP000423156"/>
    </source>
</evidence>
<evidence type="ECO:0000313" key="7">
    <source>
        <dbReference type="Proteomes" id="UP000421408"/>
    </source>
</evidence>
<comment type="caution">
    <text evidence="5">The sequence shown here is derived from an EMBL/GenBank/DDBJ whole genome shotgun (WGS) entry which is preliminary data.</text>
</comment>
<organism evidence="5 6">
    <name type="scientific">Segatella copri</name>
    <dbReference type="NCBI Taxonomy" id="165179"/>
    <lineage>
        <taxon>Bacteria</taxon>
        <taxon>Pseudomonadati</taxon>
        <taxon>Bacteroidota</taxon>
        <taxon>Bacteroidia</taxon>
        <taxon>Bacteroidales</taxon>
        <taxon>Prevotellaceae</taxon>
        <taxon>Segatella</taxon>
    </lineage>
</organism>
<gene>
    <name evidence="5" type="ORF">DW192_15310</name>
    <name evidence="3" type="ORF">F7D71_06435</name>
    <name evidence="4" type="ORF">F7D74_12855</name>
    <name evidence="2" type="ORF">ONS98_14775</name>
    <name evidence="1" type="ORF">ONT05_04355</name>
</gene>